<keyword evidence="1" id="KW-1133">Transmembrane helix</keyword>
<dbReference type="Pfam" id="PF12642">
    <property type="entry name" value="TpcC"/>
    <property type="match status" value="1"/>
</dbReference>
<dbReference type="CDD" id="cd16428">
    <property type="entry name" value="TcpC_C"/>
    <property type="match status" value="1"/>
</dbReference>
<evidence type="ECO:0000313" key="3">
    <source>
        <dbReference type="Proteomes" id="UP000192477"/>
    </source>
</evidence>
<dbReference type="OrthoDB" id="2189690at2"/>
<evidence type="ECO:0000313" key="2">
    <source>
        <dbReference type="EMBL" id="OQO70620.1"/>
    </source>
</evidence>
<keyword evidence="1" id="KW-0472">Membrane</keyword>
<dbReference type="Proteomes" id="UP000192477">
    <property type="component" value="Unassembled WGS sequence"/>
</dbReference>
<dbReference type="InterPro" id="IPR035628">
    <property type="entry name" value="TcpC_C"/>
</dbReference>
<gene>
    <name evidence="2" type="ORF">BH747_06280</name>
</gene>
<reference evidence="2 3" key="1">
    <citation type="journal article" date="2017" name="BMC Microbiol.">
        <title>Comparative genomics of Enterococcus spp. isolated from bovine feces.</title>
        <authorList>
            <person name="Beukers A.G."/>
            <person name="Zaheer R."/>
            <person name="Goji N."/>
            <person name="Amoako K.K."/>
            <person name="Chaves A.V."/>
            <person name="Ward M.P."/>
            <person name="McAllister T.A."/>
        </authorList>
    </citation>
    <scope>NUCLEOTIDE SEQUENCE [LARGE SCALE GENOMIC DNA]</scope>
    <source>
        <strain evidence="2 3">F1129D 143</strain>
    </source>
</reference>
<evidence type="ECO:0008006" key="4">
    <source>
        <dbReference type="Google" id="ProtNLM"/>
    </source>
</evidence>
<dbReference type="STRING" id="112904.BH747_06280"/>
<accession>A0A1V8YDD8</accession>
<protein>
    <recommendedName>
        <fullName evidence="4">Conjugal transfer protein</fullName>
    </recommendedName>
</protein>
<feature type="transmembrane region" description="Helical" evidence="1">
    <location>
        <begin position="27"/>
        <end position="47"/>
    </location>
</feature>
<dbReference type="RefSeq" id="WP_081183405.1">
    <property type="nucleotide sequence ID" value="NZ_MJEA01000004.1"/>
</dbReference>
<dbReference type="AlphaFoldDB" id="A0A1V8YDD8"/>
<dbReference type="Gene3D" id="3.10.450.540">
    <property type="match status" value="1"/>
</dbReference>
<sequence>MEFNYKKKENERVDELPKKKAIQTKGVRRIVLGGLIIVLLSGVGAYIKASAVSNHISKVEKSVVQLKNDIDGSNQNQISFTPELQSFMDCFVDEYMNISNDDEAFKTRAQNLEKNFYADGLEENEVPFSAKRSLKEATLVSLKNIDGVSVARYQVNYEIETPVTKKVEEKHKDSKGKETTTTKEVTDTKKVEATQVLNIPFSTKDHAFCVVAYPYFTEPVSTKAKVKSITYDTEKLKAVDDETDKEVQEFISDFLKKYCESSSADMAYMMDNPEGLNGNFTLDKVESKVYKASDGLIVKADVSLKDKDTAILQKEQLTLHLVKKSDKYYVEKLSHTWKDSE</sequence>
<dbReference type="EMBL" id="MJEA01000004">
    <property type="protein sequence ID" value="OQO70620.1"/>
    <property type="molecule type" value="Genomic_DNA"/>
</dbReference>
<proteinExistence type="predicted"/>
<evidence type="ECO:0000256" key="1">
    <source>
        <dbReference type="SAM" id="Phobius"/>
    </source>
</evidence>
<organism evidence="2 3">
    <name type="scientific">Enterococcus villorum</name>
    <dbReference type="NCBI Taxonomy" id="112904"/>
    <lineage>
        <taxon>Bacteria</taxon>
        <taxon>Bacillati</taxon>
        <taxon>Bacillota</taxon>
        <taxon>Bacilli</taxon>
        <taxon>Lactobacillales</taxon>
        <taxon>Enterococcaceae</taxon>
        <taxon>Enterococcus</taxon>
    </lineage>
</organism>
<dbReference type="CDD" id="cd16386">
    <property type="entry name" value="TcpC_N"/>
    <property type="match status" value="1"/>
</dbReference>
<name>A0A1V8YDD8_9ENTE</name>
<dbReference type="InterPro" id="IPR024735">
    <property type="entry name" value="TcpC"/>
</dbReference>
<keyword evidence="1" id="KW-0812">Transmembrane</keyword>
<comment type="caution">
    <text evidence="2">The sequence shown here is derived from an EMBL/GenBank/DDBJ whole genome shotgun (WGS) entry which is preliminary data.</text>
</comment>